<gene>
    <name evidence="1" type="ordered locus">MexAM1_META2p0690</name>
</gene>
<reference evidence="1 2" key="1">
    <citation type="journal article" date="2009" name="PLoS ONE">
        <title>Methylobacterium genome sequences: a reference blueprint to investigate microbial metabolism of C1 compounds from natural and industrial sources.</title>
        <authorList>
            <person name="Vuilleumier S."/>
            <person name="Chistoserdova L."/>
            <person name="Lee M.-C."/>
            <person name="Bringel F."/>
            <person name="Lajus A."/>
            <person name="Zhou Y."/>
            <person name="Gourion B."/>
            <person name="Barbe V."/>
            <person name="Chang J."/>
            <person name="Cruveiller S."/>
            <person name="Dossat C."/>
            <person name="Gillett W."/>
            <person name="Gruffaz C."/>
            <person name="Haugen E."/>
            <person name="Hourcade E."/>
            <person name="Levy R."/>
            <person name="Mangenot S."/>
            <person name="Muller E."/>
            <person name="Nadalig T."/>
            <person name="Pagni M."/>
            <person name="Penny C."/>
            <person name="Peyraud R."/>
            <person name="Robinson D.G."/>
            <person name="Roche D."/>
            <person name="Rouy Z."/>
            <person name="Saenampechek C."/>
            <person name="Salvignol G."/>
            <person name="Vallenet D."/>
            <person name="Wu Z."/>
            <person name="Marx C.J."/>
            <person name="Vorholt J.A."/>
            <person name="Olson M.V."/>
            <person name="Kaul R."/>
            <person name="Weissenbach J."/>
            <person name="Medigue C."/>
            <person name="Lidstrom M.E."/>
        </authorList>
    </citation>
    <scope>NUCLEOTIDE SEQUENCE [LARGE SCALE GENOMIC DNA]</scope>
    <source>
        <strain evidence="2">ATCC 14718 / DSM 1338 / JCM 2805 / NCIMB 9133 / AM1</strain>
    </source>
</reference>
<name>C5B503_METEA</name>
<geneLocation type="plasmid" evidence="1 2">
    <name>megaplasmid</name>
</geneLocation>
<evidence type="ECO:0000313" key="2">
    <source>
        <dbReference type="Proteomes" id="UP000009081"/>
    </source>
</evidence>
<dbReference type="KEGG" id="mea:Mex_2p0690"/>
<evidence type="ECO:0000313" key="1">
    <source>
        <dbReference type="EMBL" id="ACS43535.1"/>
    </source>
</evidence>
<accession>C5B503</accession>
<dbReference type="Proteomes" id="UP000009081">
    <property type="component" value="Plasmid megaplasmid"/>
</dbReference>
<sequence>MDLPFTMARRKRLTVLANEDGRPPEASRKELPDPAPAAVFIAMARAASRSKPREPYRASS</sequence>
<proteinExistence type="predicted"/>
<dbReference type="HOGENOM" id="CLU_2936285_0_0_5"/>
<keyword evidence="2" id="KW-1185">Reference proteome</keyword>
<keyword evidence="1" id="KW-0614">Plasmid</keyword>
<organism evidence="1 2">
    <name type="scientific">Methylorubrum extorquens (strain ATCC 14718 / DSM 1338 / JCM 2805 / NCIMB 9133 / AM1)</name>
    <name type="common">Methylobacterium extorquens</name>
    <dbReference type="NCBI Taxonomy" id="272630"/>
    <lineage>
        <taxon>Bacteria</taxon>
        <taxon>Pseudomonadati</taxon>
        <taxon>Pseudomonadota</taxon>
        <taxon>Alphaproteobacteria</taxon>
        <taxon>Hyphomicrobiales</taxon>
        <taxon>Methylobacteriaceae</taxon>
        <taxon>Methylorubrum</taxon>
    </lineage>
</organism>
<dbReference type="EMBL" id="CP001511">
    <property type="protein sequence ID" value="ACS43535.1"/>
    <property type="molecule type" value="Genomic_DNA"/>
</dbReference>
<protein>
    <submittedName>
        <fullName evidence="1">Uncharacterized protein</fullName>
    </submittedName>
</protein>
<dbReference type="AlphaFoldDB" id="C5B503"/>